<dbReference type="CDD" id="cd07381">
    <property type="entry name" value="MPP_CapA"/>
    <property type="match status" value="1"/>
</dbReference>
<dbReference type="EMBL" id="BARS01002824">
    <property type="protein sequence ID" value="GAF73375.1"/>
    <property type="molecule type" value="Genomic_DNA"/>
</dbReference>
<evidence type="ECO:0000256" key="1">
    <source>
        <dbReference type="ARBA" id="ARBA00005662"/>
    </source>
</evidence>
<comment type="caution">
    <text evidence="3">The sequence shown here is derived from an EMBL/GenBank/DDBJ whole genome shotgun (WGS) entry which is preliminary data.</text>
</comment>
<organism evidence="3">
    <name type="scientific">marine sediment metagenome</name>
    <dbReference type="NCBI Taxonomy" id="412755"/>
    <lineage>
        <taxon>unclassified sequences</taxon>
        <taxon>metagenomes</taxon>
        <taxon>ecological metagenomes</taxon>
    </lineage>
</organism>
<dbReference type="AlphaFoldDB" id="X0TBC2"/>
<name>X0TBC2_9ZZZZ</name>
<dbReference type="Gene3D" id="3.60.21.10">
    <property type="match status" value="1"/>
</dbReference>
<dbReference type="PANTHER" id="PTHR33393">
    <property type="entry name" value="POLYGLUTAMINE SYNTHESIS ACCESSORY PROTEIN RV0574C-RELATED"/>
    <property type="match status" value="1"/>
</dbReference>
<comment type="similarity">
    <text evidence="1">Belongs to the CapA family.</text>
</comment>
<reference evidence="3" key="1">
    <citation type="journal article" date="2014" name="Front. Microbiol.">
        <title>High frequency of phylogenetically diverse reductive dehalogenase-homologous genes in deep subseafloor sedimentary metagenomes.</title>
        <authorList>
            <person name="Kawai M."/>
            <person name="Futagami T."/>
            <person name="Toyoda A."/>
            <person name="Takaki Y."/>
            <person name="Nishi S."/>
            <person name="Hori S."/>
            <person name="Arai W."/>
            <person name="Tsubouchi T."/>
            <person name="Morono Y."/>
            <person name="Uchiyama I."/>
            <person name="Ito T."/>
            <person name="Fujiyama A."/>
            <person name="Inagaki F."/>
            <person name="Takami H."/>
        </authorList>
    </citation>
    <scope>NUCLEOTIDE SEQUENCE</scope>
    <source>
        <strain evidence="3">Expedition CK06-06</strain>
    </source>
</reference>
<dbReference type="InterPro" id="IPR052169">
    <property type="entry name" value="CW_Biosynth-Accessory"/>
</dbReference>
<gene>
    <name evidence="3" type="ORF">S01H1_05421</name>
</gene>
<evidence type="ECO:0000313" key="3">
    <source>
        <dbReference type="EMBL" id="GAF73375.1"/>
    </source>
</evidence>
<evidence type="ECO:0000259" key="2">
    <source>
        <dbReference type="SMART" id="SM00854"/>
    </source>
</evidence>
<dbReference type="InterPro" id="IPR029052">
    <property type="entry name" value="Metallo-depent_PP-like"/>
</dbReference>
<dbReference type="InterPro" id="IPR019079">
    <property type="entry name" value="Capsule_synth_CapA"/>
</dbReference>
<protein>
    <recommendedName>
        <fullName evidence="2">Capsule synthesis protein CapA domain-containing protein</fullName>
    </recommendedName>
</protein>
<dbReference type="SUPFAM" id="SSF56300">
    <property type="entry name" value="Metallo-dependent phosphatases"/>
    <property type="match status" value="1"/>
</dbReference>
<accession>X0TBC2</accession>
<dbReference type="PANTHER" id="PTHR33393:SF11">
    <property type="entry name" value="POLYGLUTAMINE SYNTHESIS ACCESSORY PROTEIN RV0574C-RELATED"/>
    <property type="match status" value="1"/>
</dbReference>
<feature type="domain" description="Capsule synthesis protein CapA" evidence="2">
    <location>
        <begin position="1"/>
        <end position="253"/>
    </location>
</feature>
<sequence length="335" mass="37819">MKNARGYVKIAEEVNGPIDYPVSFSYVWGDALMELDRVAPDVRIINLETSVTKSNDYWKGKGINYRMHPENIPILTAAKIDVCSLANNHVLDWGYSGLRETLESLNEANIKIVGAGRNLFEAQIPAVKRVPSKGRVVVFAFGSGSSGVPSSWRALDKRPGVNWLRDLSDKSLFDIQRKVRQIKRMGDIVVVSIHWGTNWGYSIPRDQMVFAHRLIDEADVDIIHGHSSHHVRAIEVYKDKLILYGCGDFINDYEGISGYEEFRADLSLMYFATVEPSTGKLLGLQMTPTQIRRFKVIRASSVDTLWLKDAINREGTAFGTKAKVTEDKRLTLQWD</sequence>
<dbReference type="Pfam" id="PF09587">
    <property type="entry name" value="PGA_cap"/>
    <property type="match status" value="1"/>
</dbReference>
<dbReference type="SMART" id="SM00854">
    <property type="entry name" value="PGA_cap"/>
    <property type="match status" value="1"/>
</dbReference>
<proteinExistence type="inferred from homology"/>